<feature type="region of interest" description="Disordered" evidence="1">
    <location>
        <begin position="474"/>
        <end position="543"/>
    </location>
</feature>
<dbReference type="Proteomes" id="UP000053259">
    <property type="component" value="Unassembled WGS sequence"/>
</dbReference>
<evidence type="ECO:0000313" key="3">
    <source>
        <dbReference type="EMBL" id="KIW03879.1"/>
    </source>
</evidence>
<keyword evidence="4" id="KW-1185">Reference proteome</keyword>
<dbReference type="OrthoDB" id="3832628at2759"/>
<name>A0A0D2AXH3_9PEZI</name>
<dbReference type="EMBL" id="KN847543">
    <property type="protein sequence ID" value="KIW03879.1"/>
    <property type="molecule type" value="Genomic_DNA"/>
</dbReference>
<dbReference type="VEuPathDB" id="FungiDB:PV09_05174"/>
<feature type="domain" description="LDB19 N-terminal" evidence="2">
    <location>
        <begin position="133"/>
        <end position="317"/>
    </location>
</feature>
<feature type="compositionally biased region" description="Low complexity" evidence="1">
    <location>
        <begin position="477"/>
        <end position="491"/>
    </location>
</feature>
<accession>A0A0D2AXH3</accession>
<evidence type="ECO:0000256" key="1">
    <source>
        <dbReference type="SAM" id="MobiDB-lite"/>
    </source>
</evidence>
<sequence>MPLLGFVARRSSHTRDGASIKDQLRKVAAKGPSTSTLSVQSGLLGHVEDMHHMDAAKRHSIGGKLMPDRRSSANAQKVALSKPAKLWLTVESPPLVAYNIPANSTGALFSAQLHVDVTDSELTFESVEARFICVTTVKRPVHPHCPECSTKVTELKKINLAKEGLRLRRGDHPIPISYLFPGHLPATTRGTLVSVEYFLVAQAKTVTGETIGLCQRTSDGRFTPLPNDRFEIKLSRSILPGNEKHSIRIFPPTNLTASVTLNPVIHPIGEFEVSLRLSGMTEKKKDAINRWRLRKMNWRIEETQRMISPACPKHAEKIGGQGRGIKHEDVRTIGEGEIDQRRNPWKNNLDAGDVEAIFYASVNPNKKPVCDAEANNGMSITHNLVVEMVVAEEWCPRNKPNQVTPTGAARILRTQFHLMLTERPGLGVSWDEETPPVYEDVPESPPHYASMTDFDMNVLGGQIEELHLDPNTQQLLSTGASSSGTRSPPRSRSTERGPQSARAHFVYSADDLLSGPPERRDSEPQEEEEDDVQIADAAHMNRT</sequence>
<dbReference type="InterPro" id="IPR024391">
    <property type="entry name" value="LDB19_N"/>
</dbReference>
<reference evidence="3 4" key="1">
    <citation type="submission" date="2015-01" db="EMBL/GenBank/DDBJ databases">
        <title>The Genome Sequence of Ochroconis gallopava CBS43764.</title>
        <authorList>
            <consortium name="The Broad Institute Genomics Platform"/>
            <person name="Cuomo C."/>
            <person name="de Hoog S."/>
            <person name="Gorbushina A."/>
            <person name="Stielow B."/>
            <person name="Teixiera M."/>
            <person name="Abouelleil A."/>
            <person name="Chapman S.B."/>
            <person name="Priest M."/>
            <person name="Young S.K."/>
            <person name="Wortman J."/>
            <person name="Nusbaum C."/>
            <person name="Birren B."/>
        </authorList>
    </citation>
    <scope>NUCLEOTIDE SEQUENCE [LARGE SCALE GENOMIC DNA]</scope>
    <source>
        <strain evidence="3 4">CBS 43764</strain>
    </source>
</reference>
<organism evidence="3 4">
    <name type="scientific">Verruconis gallopava</name>
    <dbReference type="NCBI Taxonomy" id="253628"/>
    <lineage>
        <taxon>Eukaryota</taxon>
        <taxon>Fungi</taxon>
        <taxon>Dikarya</taxon>
        <taxon>Ascomycota</taxon>
        <taxon>Pezizomycotina</taxon>
        <taxon>Dothideomycetes</taxon>
        <taxon>Pleosporomycetidae</taxon>
        <taxon>Venturiales</taxon>
        <taxon>Sympoventuriaceae</taxon>
        <taxon>Verruconis</taxon>
    </lineage>
</organism>
<evidence type="ECO:0000313" key="4">
    <source>
        <dbReference type="Proteomes" id="UP000053259"/>
    </source>
</evidence>
<dbReference type="InParanoid" id="A0A0D2AXH3"/>
<proteinExistence type="predicted"/>
<dbReference type="RefSeq" id="XP_016213748.1">
    <property type="nucleotide sequence ID" value="XM_016358647.1"/>
</dbReference>
<dbReference type="HOGENOM" id="CLU_026015_0_0_1"/>
<gene>
    <name evidence="3" type="ORF">PV09_05174</name>
</gene>
<dbReference type="Pfam" id="PF13002">
    <property type="entry name" value="LDB19"/>
    <property type="match status" value="1"/>
</dbReference>
<evidence type="ECO:0000259" key="2">
    <source>
        <dbReference type="Pfam" id="PF13002"/>
    </source>
</evidence>
<protein>
    <recommendedName>
        <fullName evidence="2">LDB19 N-terminal domain-containing protein</fullName>
    </recommendedName>
</protein>
<dbReference type="GeneID" id="27313147"/>
<dbReference type="FunCoup" id="A0A0D2AXH3">
    <property type="interactions" value="21"/>
</dbReference>
<dbReference type="AlphaFoldDB" id="A0A0D2AXH3"/>
<feature type="compositionally biased region" description="Acidic residues" evidence="1">
    <location>
        <begin position="524"/>
        <end position="533"/>
    </location>
</feature>
<dbReference type="STRING" id="253628.A0A0D2AXH3"/>